<evidence type="ECO:0000313" key="1">
    <source>
        <dbReference type="EMBL" id="TVT39310.1"/>
    </source>
</evidence>
<dbReference type="AlphaFoldDB" id="A0A558BS20"/>
<dbReference type="OrthoDB" id="882116at2"/>
<dbReference type="EMBL" id="VMRJ01000004">
    <property type="protein sequence ID" value="TVT39310.1"/>
    <property type="molecule type" value="Genomic_DNA"/>
</dbReference>
<name>A0A558BS20_9BACT</name>
<sequence>MSQLYELRGKSLPDLIKIKYGEKFYYTNAWCYLDLVTSLIRSRIHSKKSRPNAWTTLSTKKLKKRYGRIGAGDRPWLYLLIRQDLVNWQMIMQHTYQVKKNERRADYKLKDERWAEGFKLSEIALPRALQVVTPMQVKAKGIHGKLQAIVNKSLTVDFDAALAFCDWALGTSMKLKDKTIDWQELAETKSYAKFRNRVVNEEVYSLWLYHLNRIVAQDFRFKHCEVTGRNFTTVTAMPSPVRRFLLLDKKPVVESDVRCAQPLLFTSLVHAYCDAQGMSQVPADVQKWQLLCEEKDEAKSLYQHLFRSMQRAMVTLNCLRTVDPATQEVKFTSKYTKAFKVEFFAGIFFDKDKNSHMRQVFAAEFPAVSAAITYWKAQPGDNLPVRLQKMEADLMLEKVCPLLLKQKIKVLTVHDAILSHSSHKQAVEATIRRVFLEQAGLSPVVK</sequence>
<dbReference type="Proteomes" id="UP000317624">
    <property type="component" value="Unassembled WGS sequence"/>
</dbReference>
<accession>A0A558BS20</accession>
<keyword evidence="2" id="KW-1185">Reference proteome</keyword>
<protein>
    <recommendedName>
        <fullName evidence="3">DNA-directed DNA polymerase family A palm domain-containing protein</fullName>
    </recommendedName>
</protein>
<gene>
    <name evidence="1" type="ORF">FNT36_16780</name>
</gene>
<evidence type="ECO:0000313" key="2">
    <source>
        <dbReference type="Proteomes" id="UP000317624"/>
    </source>
</evidence>
<evidence type="ECO:0008006" key="3">
    <source>
        <dbReference type="Google" id="ProtNLM"/>
    </source>
</evidence>
<proteinExistence type="predicted"/>
<comment type="caution">
    <text evidence="1">The sequence shown here is derived from an EMBL/GenBank/DDBJ whole genome shotgun (WGS) entry which is preliminary data.</text>
</comment>
<organism evidence="1 2">
    <name type="scientific">Hymenobacter setariae</name>
    <dbReference type="NCBI Taxonomy" id="2594794"/>
    <lineage>
        <taxon>Bacteria</taxon>
        <taxon>Pseudomonadati</taxon>
        <taxon>Bacteroidota</taxon>
        <taxon>Cytophagia</taxon>
        <taxon>Cytophagales</taxon>
        <taxon>Hymenobacteraceae</taxon>
        <taxon>Hymenobacter</taxon>
    </lineage>
</organism>
<reference evidence="1 2" key="1">
    <citation type="submission" date="2019-07" db="EMBL/GenBank/DDBJ databases">
        <title>Hymenobacter sp. straun FUR1 Genome sequencing and assembly.</title>
        <authorList>
            <person name="Chhetri G."/>
        </authorList>
    </citation>
    <scope>NUCLEOTIDE SEQUENCE [LARGE SCALE GENOMIC DNA]</scope>
    <source>
        <strain evidence="1 2">Fur1</strain>
    </source>
</reference>
<dbReference type="RefSeq" id="WP_144850039.1">
    <property type="nucleotide sequence ID" value="NZ_VMRJ01000004.1"/>
</dbReference>